<reference evidence="1" key="1">
    <citation type="submission" date="2020-12" db="EMBL/GenBank/DDBJ databases">
        <title>Metabolic potential, ecology and presence of endohyphal bacteria is reflected in genomic diversity of Mucoromycotina.</title>
        <authorList>
            <person name="Muszewska A."/>
            <person name="Okrasinska A."/>
            <person name="Steczkiewicz K."/>
            <person name="Drgas O."/>
            <person name="Orlowska M."/>
            <person name="Perlinska-Lenart U."/>
            <person name="Aleksandrzak-Piekarczyk T."/>
            <person name="Szatraj K."/>
            <person name="Zielenkiewicz U."/>
            <person name="Pilsyk S."/>
            <person name="Malc E."/>
            <person name="Mieczkowski P."/>
            <person name="Kruszewska J.S."/>
            <person name="Biernat P."/>
            <person name="Pawlowska J."/>
        </authorList>
    </citation>
    <scope>NUCLEOTIDE SEQUENCE</scope>
    <source>
        <strain evidence="1">WA0000051536</strain>
    </source>
</reference>
<dbReference type="AlphaFoldDB" id="A0A8H7QA40"/>
<evidence type="ECO:0000313" key="2">
    <source>
        <dbReference type="Proteomes" id="UP000612746"/>
    </source>
</evidence>
<keyword evidence="2" id="KW-1185">Reference proteome</keyword>
<evidence type="ECO:0000313" key="1">
    <source>
        <dbReference type="EMBL" id="KAG2188658.1"/>
    </source>
</evidence>
<proteinExistence type="predicted"/>
<organism evidence="1 2">
    <name type="scientific">Umbelopsis vinacea</name>
    <dbReference type="NCBI Taxonomy" id="44442"/>
    <lineage>
        <taxon>Eukaryota</taxon>
        <taxon>Fungi</taxon>
        <taxon>Fungi incertae sedis</taxon>
        <taxon>Mucoromycota</taxon>
        <taxon>Mucoromycotina</taxon>
        <taxon>Umbelopsidomycetes</taxon>
        <taxon>Umbelopsidales</taxon>
        <taxon>Umbelopsidaceae</taxon>
        <taxon>Umbelopsis</taxon>
    </lineage>
</organism>
<protein>
    <submittedName>
        <fullName evidence="1">Uncharacterized protein</fullName>
    </submittedName>
</protein>
<name>A0A8H7QA40_9FUNG</name>
<accession>A0A8H7QA40</accession>
<comment type="caution">
    <text evidence="1">The sequence shown here is derived from an EMBL/GenBank/DDBJ whole genome shotgun (WGS) entry which is preliminary data.</text>
</comment>
<dbReference type="Proteomes" id="UP000612746">
    <property type="component" value="Unassembled WGS sequence"/>
</dbReference>
<sequence length="397" mass="46438">MSCIRRSNVRLRISVPKDFDINSIQKCPIDSGCYFIPLEESASNEDPNMPFVVLQEKYFIAHLAGHEFKCEYSCRNRVLSKLYDYLAGWRPIRDQIASSNIDTKFGLDLIDGTLHNNEIPRIIFAREGLQFSGKVDNGTNNCIMENYTNLDLQNLAEITKSKHCNHDFFIVYLGPSEGEDLNRRTMCRSDRYMCCSTKTLETYEYETAIQSRVEKMLYEDVEACIKKWKDEDLALELKKPAKKTPNFRLVDIQGNPVEEDTDYILQLYDQPEDVIKDGDYGSMFYATYRLNRSEKIIVRYCIVDGIHYLTYHGKFLHADDTHGDELGYMEEEEKVPEKKNRVEFHVTENNTFKTAKWDTNIWLTFEKITLNHSSLKFDSKEEVMRWGKPLELTLTRV</sequence>
<dbReference type="EMBL" id="JAEPRA010000002">
    <property type="protein sequence ID" value="KAG2188658.1"/>
    <property type="molecule type" value="Genomic_DNA"/>
</dbReference>
<dbReference type="OrthoDB" id="2413591at2759"/>
<gene>
    <name evidence="1" type="ORF">INT44_001413</name>
</gene>